<keyword evidence="1" id="KW-0472">Membrane</keyword>
<evidence type="ECO:0000256" key="1">
    <source>
        <dbReference type="SAM" id="Phobius"/>
    </source>
</evidence>
<dbReference type="RefSeq" id="WP_077925315.1">
    <property type="nucleotide sequence ID" value="NZ_BAABKE010000004.1"/>
</dbReference>
<keyword evidence="1" id="KW-1133">Transmembrane helix</keyword>
<evidence type="ECO:0008006" key="4">
    <source>
        <dbReference type="Google" id="ProtNLM"/>
    </source>
</evidence>
<organism evidence="2 3">
    <name type="scientific">Wohlfahrtiimonas larvae</name>
    <dbReference type="NCBI Taxonomy" id="1157986"/>
    <lineage>
        <taxon>Bacteria</taxon>
        <taxon>Pseudomonadati</taxon>
        <taxon>Pseudomonadota</taxon>
        <taxon>Gammaproteobacteria</taxon>
        <taxon>Cardiobacteriales</taxon>
        <taxon>Ignatzschineriaceae</taxon>
        <taxon>Wohlfahrtiimonas</taxon>
    </lineage>
</organism>
<keyword evidence="3" id="KW-1185">Reference proteome</keyword>
<evidence type="ECO:0000313" key="3">
    <source>
        <dbReference type="Proteomes" id="UP001500631"/>
    </source>
</evidence>
<name>A0ABP9MN10_9GAMM</name>
<keyword evidence="1" id="KW-0812">Transmembrane</keyword>
<accession>A0ABP9MN10</accession>
<dbReference type="Proteomes" id="UP001500631">
    <property type="component" value="Unassembled WGS sequence"/>
</dbReference>
<evidence type="ECO:0000313" key="2">
    <source>
        <dbReference type="EMBL" id="GAA5099120.1"/>
    </source>
</evidence>
<comment type="caution">
    <text evidence="2">The sequence shown here is derived from an EMBL/GenBank/DDBJ whole genome shotgun (WGS) entry which is preliminary data.</text>
</comment>
<dbReference type="EMBL" id="BAABKE010000004">
    <property type="protein sequence ID" value="GAA5099120.1"/>
    <property type="molecule type" value="Genomic_DNA"/>
</dbReference>
<protein>
    <recommendedName>
        <fullName evidence="4">DUF983 domain-containing protein</fullName>
    </recommendedName>
</protein>
<sequence>MVGTKIINQFGGQYSERDINNIAHNYPLCTYCCQRFQLDDAILPYCRPCTDDFREEMYQEEYAKIHPTIDFWQKVILYPAIASVIGFLGLLMYLKIDNIFVQFGVSTLFLAVMGGIGYYPLKIFKAFKYKSEQRICEKVVREFPFNQAELDQLNIKE</sequence>
<proteinExistence type="predicted"/>
<feature type="transmembrane region" description="Helical" evidence="1">
    <location>
        <begin position="100"/>
        <end position="121"/>
    </location>
</feature>
<gene>
    <name evidence="2" type="ORF">GCM10023338_12260</name>
</gene>
<reference evidence="3" key="1">
    <citation type="journal article" date="2019" name="Int. J. Syst. Evol. Microbiol.">
        <title>The Global Catalogue of Microorganisms (GCM) 10K type strain sequencing project: providing services to taxonomists for standard genome sequencing and annotation.</title>
        <authorList>
            <consortium name="The Broad Institute Genomics Platform"/>
            <consortium name="The Broad Institute Genome Sequencing Center for Infectious Disease"/>
            <person name="Wu L."/>
            <person name="Ma J."/>
        </authorList>
    </citation>
    <scope>NUCLEOTIDE SEQUENCE [LARGE SCALE GENOMIC DNA]</scope>
    <source>
        <strain evidence="3">JCM 18424</strain>
    </source>
</reference>
<feature type="transmembrane region" description="Helical" evidence="1">
    <location>
        <begin position="75"/>
        <end position="94"/>
    </location>
</feature>